<gene>
    <name evidence="1" type="ORF">EM308_15420</name>
</gene>
<name>A0AAC9N7M5_9FLAO</name>
<dbReference type="EMBL" id="CP017479">
    <property type="protein sequence ID" value="AOW10768.1"/>
    <property type="molecule type" value="Genomic_DNA"/>
</dbReference>
<protein>
    <submittedName>
        <fullName evidence="1">MerR family transcriptional regulator</fullName>
    </submittedName>
</protein>
<dbReference type="Gene3D" id="1.10.1660.10">
    <property type="match status" value="1"/>
</dbReference>
<keyword evidence="2" id="KW-1185">Reference proteome</keyword>
<dbReference type="Proteomes" id="UP000175968">
    <property type="component" value="Chromosome"/>
</dbReference>
<accession>A0AAC9N7M5</accession>
<dbReference type="AlphaFoldDB" id="A0AAC9N7M5"/>
<dbReference type="KEGG" id="fgl:EM308_15420"/>
<evidence type="ECO:0000313" key="2">
    <source>
        <dbReference type="Proteomes" id="UP000175968"/>
    </source>
</evidence>
<dbReference type="Pfam" id="PF13591">
    <property type="entry name" value="MerR_2"/>
    <property type="match status" value="1"/>
</dbReference>
<proteinExistence type="predicted"/>
<sequence>MMNKDNWIQLQTICSHYQVDVSFFTNLHDLGLIEIETVEQSFYISENQIHDLERIIRMHHELELTPEGIDVVFNLLQKIERLQKELVTAQNRLRLYES</sequence>
<evidence type="ECO:0000313" key="1">
    <source>
        <dbReference type="EMBL" id="AOW10768.1"/>
    </source>
</evidence>
<reference evidence="1 2" key="1">
    <citation type="submission" date="2016-10" db="EMBL/GenBank/DDBJ databases">
        <title>Flavobacterium gilvum sp. nov., isolated from stream water.</title>
        <authorList>
            <person name="Shin S.-K."/>
            <person name="Cho Y.-J."/>
            <person name="Yi H."/>
        </authorList>
    </citation>
    <scope>NUCLEOTIDE SEQUENCE [LARGE SCALE GENOMIC DNA]</scope>
    <source>
        <strain evidence="1 2">EM1308</strain>
    </source>
</reference>
<organism evidence="1 2">
    <name type="scientific">Flavobacterium gilvum</name>
    <dbReference type="NCBI Taxonomy" id="1492737"/>
    <lineage>
        <taxon>Bacteria</taxon>
        <taxon>Pseudomonadati</taxon>
        <taxon>Bacteroidota</taxon>
        <taxon>Flavobacteriia</taxon>
        <taxon>Flavobacteriales</taxon>
        <taxon>Flavobacteriaceae</taxon>
        <taxon>Flavobacterium</taxon>
    </lineage>
</organism>